<dbReference type="STRING" id="1193502.SHALO_0867"/>
<name>A0A1D7THZ2_9BACT</name>
<dbReference type="EMBL" id="CP017111">
    <property type="protein sequence ID" value="AOO64648.1"/>
    <property type="molecule type" value="Genomic_DNA"/>
</dbReference>
<evidence type="ECO:0000313" key="8">
    <source>
        <dbReference type="EMBL" id="AOO64648.1"/>
    </source>
</evidence>
<dbReference type="KEGG" id="shal:SHALO_0867"/>
<gene>
    <name evidence="6" type="primary">hisB</name>
    <name evidence="8" type="ORF">SHALO_0867</name>
</gene>
<comment type="similarity">
    <text evidence="6 7">Belongs to the imidazoleglycerol-phosphate dehydratase family.</text>
</comment>
<keyword evidence="6" id="KW-0963">Cytoplasm</keyword>
<protein>
    <recommendedName>
        <fullName evidence="2 6">Imidazoleglycerol-phosphate dehydratase</fullName>
        <shortName evidence="6">IGPD</shortName>
        <ecNumber evidence="6 7">4.2.1.19</ecNumber>
    </recommendedName>
</protein>
<evidence type="ECO:0000313" key="9">
    <source>
        <dbReference type="Proteomes" id="UP000094609"/>
    </source>
</evidence>
<dbReference type="FunFam" id="3.30.230.40:FF:000001">
    <property type="entry name" value="Imidazoleglycerol-phosphate dehydratase HisB"/>
    <property type="match status" value="1"/>
</dbReference>
<dbReference type="EC" id="4.2.1.19" evidence="6 7"/>
<dbReference type="PROSITE" id="PS00955">
    <property type="entry name" value="IGP_DEHYDRATASE_2"/>
    <property type="match status" value="1"/>
</dbReference>
<dbReference type="HAMAP" id="MF_00076">
    <property type="entry name" value="HisB"/>
    <property type="match status" value="1"/>
</dbReference>
<dbReference type="Gene3D" id="3.30.230.40">
    <property type="entry name" value="Imidazole glycerol phosphate dehydratase, domain 1"/>
    <property type="match status" value="2"/>
</dbReference>
<evidence type="ECO:0000256" key="7">
    <source>
        <dbReference type="RuleBase" id="RU000599"/>
    </source>
</evidence>
<comment type="pathway">
    <text evidence="1 6 7">Amino-acid biosynthesis; L-histidine biosynthesis; L-histidine from 5-phospho-alpha-D-ribose 1-diphosphate: step 6/9.</text>
</comment>
<dbReference type="FunFam" id="3.30.230.40:FF:000003">
    <property type="entry name" value="Imidazoleglycerol-phosphate dehydratase HisB"/>
    <property type="match status" value="1"/>
</dbReference>
<evidence type="ECO:0000256" key="1">
    <source>
        <dbReference type="ARBA" id="ARBA00005047"/>
    </source>
</evidence>
<sequence>MQTLQRITKETQISVELEINGTGKAVIETGIGFFDHMLEAFAKHSLIDLTLTCKGDTHIDFHHSVEDVGIVLGQALRASIYPIECVERYGNAVVVMDEAAVECALDLSNRAYLVYEVEMEGKVGAFDVELAEEFFRALIVNAGISAHIVARRGKNRHHLLEAAFKAFAVALRRSLVKNERAGIPSTKGVL</sequence>
<dbReference type="InterPro" id="IPR020565">
    <property type="entry name" value="ImidazoleglycerP_deHydtase_CS"/>
</dbReference>
<dbReference type="PROSITE" id="PS00954">
    <property type="entry name" value="IGP_DEHYDRATASE_1"/>
    <property type="match status" value="1"/>
</dbReference>
<dbReference type="PANTHER" id="PTHR23133">
    <property type="entry name" value="IMIDAZOLEGLYCEROL-PHOSPHATE DEHYDRATASE HIS7"/>
    <property type="match status" value="1"/>
</dbReference>
<dbReference type="InterPro" id="IPR038494">
    <property type="entry name" value="IGPD_sf"/>
</dbReference>
<dbReference type="NCBIfam" id="NF002114">
    <property type="entry name" value="PRK00951.2-4"/>
    <property type="match status" value="1"/>
</dbReference>
<dbReference type="InterPro" id="IPR000807">
    <property type="entry name" value="ImidazoleglycerolP_deHydtase"/>
</dbReference>
<dbReference type="Proteomes" id="UP000094609">
    <property type="component" value="Chromosome"/>
</dbReference>
<dbReference type="GO" id="GO:0004424">
    <property type="term" value="F:imidazoleglycerol-phosphate dehydratase activity"/>
    <property type="evidence" value="ECO:0007669"/>
    <property type="project" value="UniProtKB-UniRule"/>
</dbReference>
<dbReference type="GO" id="GO:0005737">
    <property type="term" value="C:cytoplasm"/>
    <property type="evidence" value="ECO:0007669"/>
    <property type="project" value="UniProtKB-SubCell"/>
</dbReference>
<evidence type="ECO:0000256" key="3">
    <source>
        <dbReference type="ARBA" id="ARBA00022605"/>
    </source>
</evidence>
<comment type="catalytic activity">
    <reaction evidence="6 7">
        <text>D-erythro-1-(imidazol-4-yl)glycerol 3-phosphate = 3-(imidazol-4-yl)-2-oxopropyl phosphate + H2O</text>
        <dbReference type="Rhea" id="RHEA:11040"/>
        <dbReference type="ChEBI" id="CHEBI:15377"/>
        <dbReference type="ChEBI" id="CHEBI:57766"/>
        <dbReference type="ChEBI" id="CHEBI:58278"/>
        <dbReference type="EC" id="4.2.1.19"/>
    </reaction>
</comment>
<dbReference type="GO" id="GO:0000105">
    <property type="term" value="P:L-histidine biosynthetic process"/>
    <property type="evidence" value="ECO:0007669"/>
    <property type="project" value="UniProtKB-UniRule"/>
</dbReference>
<organism evidence="8 9">
    <name type="scientific">Sulfurospirillum halorespirans DSM 13726</name>
    <dbReference type="NCBI Taxonomy" id="1193502"/>
    <lineage>
        <taxon>Bacteria</taxon>
        <taxon>Pseudomonadati</taxon>
        <taxon>Campylobacterota</taxon>
        <taxon>Epsilonproteobacteria</taxon>
        <taxon>Campylobacterales</taxon>
        <taxon>Sulfurospirillaceae</taxon>
        <taxon>Sulfurospirillum</taxon>
    </lineage>
</organism>
<evidence type="ECO:0000256" key="5">
    <source>
        <dbReference type="ARBA" id="ARBA00023239"/>
    </source>
</evidence>
<dbReference type="UniPathway" id="UPA00031">
    <property type="reaction ID" value="UER00011"/>
</dbReference>
<dbReference type="SUPFAM" id="SSF54211">
    <property type="entry name" value="Ribosomal protein S5 domain 2-like"/>
    <property type="match status" value="2"/>
</dbReference>
<dbReference type="AlphaFoldDB" id="A0A1D7THZ2"/>
<reference evidence="9" key="1">
    <citation type="submission" date="2016-08" db="EMBL/GenBank/DDBJ databases">
        <title>Complete genome sequence of the organohalide-respiring Epsilonproteobacterium Sulfurospirillum halorespirans.</title>
        <authorList>
            <person name="Goris T."/>
            <person name="Zimmermann J."/>
            <person name="Schenz B."/>
            <person name="Lemos M."/>
            <person name="Hackermueller J."/>
            <person name="Diekert G."/>
        </authorList>
    </citation>
    <scope>NUCLEOTIDE SEQUENCE [LARGE SCALE GENOMIC DNA]</scope>
    <source>
        <strain>DSM 13726</strain>
        <strain evidence="9">PCE-M2</strain>
    </source>
</reference>
<comment type="subcellular location">
    <subcellularLocation>
        <location evidence="6 7">Cytoplasm</location>
    </subcellularLocation>
</comment>
<dbReference type="RefSeq" id="WP_069477516.1">
    <property type="nucleotide sequence ID" value="NZ_CP017111.1"/>
</dbReference>
<evidence type="ECO:0000256" key="4">
    <source>
        <dbReference type="ARBA" id="ARBA00023102"/>
    </source>
</evidence>
<dbReference type="Pfam" id="PF00475">
    <property type="entry name" value="IGPD"/>
    <property type="match status" value="1"/>
</dbReference>
<keyword evidence="3 6" id="KW-0028">Amino-acid biosynthesis</keyword>
<keyword evidence="4 6" id="KW-0368">Histidine biosynthesis</keyword>
<accession>A0A1D7THZ2</accession>
<dbReference type="PATRIC" id="fig|1193502.14.peg.875"/>
<dbReference type="InterPro" id="IPR020568">
    <property type="entry name" value="Ribosomal_Su5_D2-typ_SF"/>
</dbReference>
<dbReference type="CDD" id="cd07914">
    <property type="entry name" value="IGPD"/>
    <property type="match status" value="1"/>
</dbReference>
<evidence type="ECO:0000256" key="2">
    <source>
        <dbReference type="ARBA" id="ARBA00016664"/>
    </source>
</evidence>
<dbReference type="NCBIfam" id="NF002111">
    <property type="entry name" value="PRK00951.2-1"/>
    <property type="match status" value="1"/>
</dbReference>
<evidence type="ECO:0000256" key="6">
    <source>
        <dbReference type="HAMAP-Rule" id="MF_00076"/>
    </source>
</evidence>
<keyword evidence="9" id="KW-1185">Reference proteome</keyword>
<keyword evidence="5 6" id="KW-0456">Lyase</keyword>
<dbReference type="PANTHER" id="PTHR23133:SF2">
    <property type="entry name" value="IMIDAZOLEGLYCEROL-PHOSPHATE DEHYDRATASE"/>
    <property type="match status" value="1"/>
</dbReference>
<proteinExistence type="inferred from homology"/>